<evidence type="ECO:0000259" key="4">
    <source>
        <dbReference type="Pfam" id="PF07687"/>
    </source>
</evidence>
<name>A0AAU7VML8_9FIRM</name>
<keyword evidence="3" id="KW-0479">Metal-binding</keyword>
<protein>
    <submittedName>
        <fullName evidence="5">M20 family metallopeptidase</fullName>
    </submittedName>
</protein>
<dbReference type="RefSeq" id="WP_350344104.1">
    <property type="nucleotide sequence ID" value="NZ_CP158367.1"/>
</dbReference>
<dbReference type="SUPFAM" id="SSF55031">
    <property type="entry name" value="Bacterial exopeptidase dimerisation domain"/>
    <property type="match status" value="1"/>
</dbReference>
<dbReference type="InterPro" id="IPR036264">
    <property type="entry name" value="Bact_exopeptidase_dim_dom"/>
</dbReference>
<dbReference type="InterPro" id="IPR002933">
    <property type="entry name" value="Peptidase_M20"/>
</dbReference>
<dbReference type="PIRSF" id="PIRSF005962">
    <property type="entry name" value="Pept_M20D_amidohydro"/>
    <property type="match status" value="1"/>
</dbReference>
<keyword evidence="2" id="KW-0378">Hydrolase</keyword>
<dbReference type="InterPro" id="IPR017439">
    <property type="entry name" value="Amidohydrolase"/>
</dbReference>
<dbReference type="FunFam" id="3.30.70.360:FF:000014">
    <property type="entry name" value="N-acyl-L-amino acid amidohydrolase"/>
    <property type="match status" value="1"/>
</dbReference>
<organism evidence="5">
    <name type="scientific">Proteinivorax tanatarense</name>
    <dbReference type="NCBI Taxonomy" id="1260629"/>
    <lineage>
        <taxon>Bacteria</taxon>
        <taxon>Bacillati</taxon>
        <taxon>Bacillota</taxon>
        <taxon>Clostridia</taxon>
        <taxon>Eubacteriales</taxon>
        <taxon>Proteinivoracaceae</taxon>
        <taxon>Proteinivorax</taxon>
    </lineage>
</organism>
<keyword evidence="3" id="KW-0464">Manganese</keyword>
<feature type="binding site" evidence="3">
    <location>
        <position position="365"/>
    </location>
    <ligand>
        <name>Mn(2+)</name>
        <dbReference type="ChEBI" id="CHEBI:29035"/>
        <label>2</label>
    </ligand>
</feature>
<sequence length="393" mass="43356">MKEKVLDMKDTITQWRRYFHQYPGVGFDLEETAVRIEQELDKMGITNRERFAYTGIAALIEGNGSTNKTIGLRADTDGLPIKQGNDVPYKSKIDGKMHACGHDAHIAMALGVAKYFTENKEELDGNLVLIFQPGEEGYGGAQAMLDDGLYEKYPFEAVFGCHVGSIFPDVKYNQVGLSAKPTMAAAVEFSLDIHGKGGHGAVPQETVDPVVVSAHVITALQTIKSRRLAPTDNAIVTIGDIKGGSAPNIIPDKVTLKGTARYLTDDVGKNIYSSIDEIAKGVTAAFGGSYKLMFKDPYPPVKNDDELVSWAKRQLTDDMEPGEIVEIEKPSMGGEDVAVFLRKVPGIFFFLGTNNSTKETSYPHHHYKFDIDDSLLWKGTNIFVTLCKNYYRR</sequence>
<dbReference type="Pfam" id="PF07687">
    <property type="entry name" value="M20_dimer"/>
    <property type="match status" value="1"/>
</dbReference>
<dbReference type="InterPro" id="IPR011650">
    <property type="entry name" value="Peptidase_M20_dimer"/>
</dbReference>
<reference evidence="5" key="1">
    <citation type="journal article" date="2013" name="Extremophiles">
        <title>Proteinivorax tanatarense gen. nov., sp. nov., an anaerobic, haloalkaliphilic, proteolytic bacterium isolated from a decaying algal bloom, and proposal of Proteinivoraceae fam. nov.</title>
        <authorList>
            <person name="Kevbrin V."/>
            <person name="Boltyanskaya Y."/>
            <person name="Zhilina T."/>
            <person name="Kolganova T."/>
            <person name="Lavrentjeva E."/>
            <person name="Kuznetsov B."/>
        </authorList>
    </citation>
    <scope>NUCLEOTIDE SEQUENCE</scope>
    <source>
        <strain evidence="5">Z-910T</strain>
    </source>
</reference>
<feature type="binding site" evidence="3">
    <location>
        <position position="102"/>
    </location>
    <ligand>
        <name>Mn(2+)</name>
        <dbReference type="ChEBI" id="CHEBI:29035"/>
        <label>2</label>
    </ligand>
</feature>
<dbReference type="GO" id="GO:0016787">
    <property type="term" value="F:hydrolase activity"/>
    <property type="evidence" value="ECO:0007669"/>
    <property type="project" value="UniProtKB-KW"/>
</dbReference>
<proteinExistence type="inferred from homology"/>
<feature type="binding site" evidence="3">
    <location>
        <position position="162"/>
    </location>
    <ligand>
        <name>Mn(2+)</name>
        <dbReference type="ChEBI" id="CHEBI:29035"/>
        <label>2</label>
    </ligand>
</feature>
<evidence type="ECO:0000313" key="5">
    <source>
        <dbReference type="EMBL" id="XBX75359.1"/>
    </source>
</evidence>
<gene>
    <name evidence="5" type="ORF">PRVXT_000478</name>
</gene>
<accession>A0AAU7VML8</accession>
<dbReference type="GO" id="GO:0046872">
    <property type="term" value="F:metal ion binding"/>
    <property type="evidence" value="ECO:0007669"/>
    <property type="project" value="UniProtKB-KW"/>
</dbReference>
<evidence type="ECO:0000256" key="3">
    <source>
        <dbReference type="PIRSR" id="PIRSR005962-1"/>
    </source>
</evidence>
<dbReference type="PANTHER" id="PTHR11014:SF63">
    <property type="entry name" value="METALLOPEPTIDASE, PUTATIVE (AFU_ORTHOLOGUE AFUA_6G09600)-RELATED"/>
    <property type="match status" value="1"/>
</dbReference>
<evidence type="ECO:0000256" key="1">
    <source>
        <dbReference type="ARBA" id="ARBA00006153"/>
    </source>
</evidence>
<dbReference type="NCBIfam" id="TIGR01891">
    <property type="entry name" value="amidohydrolases"/>
    <property type="match status" value="1"/>
</dbReference>
<dbReference type="AlphaFoldDB" id="A0AAU7VML8"/>
<evidence type="ECO:0000256" key="2">
    <source>
        <dbReference type="ARBA" id="ARBA00022801"/>
    </source>
</evidence>
<dbReference type="Gene3D" id="3.30.70.360">
    <property type="match status" value="1"/>
</dbReference>
<reference evidence="5" key="2">
    <citation type="submission" date="2024-06" db="EMBL/GenBank/DDBJ databases">
        <authorList>
            <person name="Petrova K.O."/>
            <person name="Toshchakov S.V."/>
            <person name="Boltjanskaja Y.V."/>
            <person name="Kevbrin V."/>
        </authorList>
    </citation>
    <scope>NUCLEOTIDE SEQUENCE</scope>
    <source>
        <strain evidence="5">Z-910T</strain>
    </source>
</reference>
<dbReference type="Pfam" id="PF01546">
    <property type="entry name" value="Peptidase_M20"/>
    <property type="match status" value="1"/>
</dbReference>
<feature type="domain" description="Peptidase M20 dimerisation" evidence="4">
    <location>
        <begin position="187"/>
        <end position="280"/>
    </location>
</feature>
<feature type="binding site" evidence="3">
    <location>
        <position position="136"/>
    </location>
    <ligand>
        <name>Mn(2+)</name>
        <dbReference type="ChEBI" id="CHEBI:29035"/>
        <label>2</label>
    </ligand>
</feature>
<dbReference type="PANTHER" id="PTHR11014">
    <property type="entry name" value="PEPTIDASE M20 FAMILY MEMBER"/>
    <property type="match status" value="1"/>
</dbReference>
<dbReference type="SUPFAM" id="SSF53187">
    <property type="entry name" value="Zn-dependent exopeptidases"/>
    <property type="match status" value="1"/>
</dbReference>
<dbReference type="Gene3D" id="3.40.630.10">
    <property type="entry name" value="Zn peptidases"/>
    <property type="match status" value="1"/>
</dbReference>
<feature type="binding site" evidence="3">
    <location>
        <position position="100"/>
    </location>
    <ligand>
        <name>Mn(2+)</name>
        <dbReference type="ChEBI" id="CHEBI:29035"/>
        <label>2</label>
    </ligand>
</feature>
<comment type="cofactor">
    <cofactor evidence="3">
        <name>Mn(2+)</name>
        <dbReference type="ChEBI" id="CHEBI:29035"/>
    </cofactor>
    <text evidence="3">The Mn(2+) ion enhances activity.</text>
</comment>
<dbReference type="EMBL" id="CP158367">
    <property type="protein sequence ID" value="XBX75359.1"/>
    <property type="molecule type" value="Genomic_DNA"/>
</dbReference>
<comment type="similarity">
    <text evidence="1">Belongs to the peptidase M20 family.</text>
</comment>